<feature type="domain" description="Flagellin N-terminal" evidence="6">
    <location>
        <begin position="5"/>
        <end position="141"/>
    </location>
</feature>
<evidence type="ECO:0000256" key="3">
    <source>
        <dbReference type="ARBA" id="ARBA00023054"/>
    </source>
</evidence>
<keyword evidence="9" id="KW-1185">Reference proteome</keyword>
<sequence length="377" mass="39453">MAVNVNTNVSAMTAQRYLNSANNAQQTSMERLSSGFKINSAKDDAAGLQISNRLNVQSRGLDVAVRNANDGISIAQTAEGAMNETTNILQRMRDLSLQSANGSNSKSERVAIQEEITALNDELNRIAETTSFGGNKLLNGTYGTKSFQIGADNGEAVMLSLNDMRSDNVGMGGASYVAANGKDKDWTVQAGANDLTIDLTDKDGVAQSISISAKAGDDIEELATYINGQTDLVKASVNEDGQLQVFAGTNKVDGAVAFSGGLAGELSMGAAQAVTVDTIDVTSVGGAQESVAIIDSALKYVDSHRAELGAFQNRFDHAISNLDNINENVNASKSRIKDTDFAKETTALTKSQILSQASSSVLAQAKQAPNAALSLLG</sequence>
<evidence type="ECO:0000256" key="1">
    <source>
        <dbReference type="ARBA" id="ARBA00005709"/>
    </source>
</evidence>
<dbReference type="Pfam" id="PF07196">
    <property type="entry name" value="Flagellin_IN"/>
    <property type="match status" value="1"/>
</dbReference>
<dbReference type="RefSeq" id="WP_021704362.1">
    <property type="nucleotide sequence ID" value="NZ_BATJ01000003.1"/>
</dbReference>
<dbReference type="InterPro" id="IPR042187">
    <property type="entry name" value="Flagellin_C_sub2"/>
</dbReference>
<comment type="similarity">
    <text evidence="1 5">Belongs to the bacterial flagellin family.</text>
</comment>
<dbReference type="Gene3D" id="1.20.1330.10">
    <property type="entry name" value="f41 fragment of flagellin, N-terminal domain"/>
    <property type="match status" value="1"/>
</dbReference>
<dbReference type="Gene3D" id="6.10.10.10">
    <property type="entry name" value="Flagellar export chaperone, C-terminal domain"/>
    <property type="match status" value="1"/>
</dbReference>
<evidence type="ECO:0000256" key="5">
    <source>
        <dbReference type="RuleBase" id="RU362073"/>
    </source>
</evidence>
<evidence type="ECO:0000259" key="6">
    <source>
        <dbReference type="Pfam" id="PF00669"/>
    </source>
</evidence>
<dbReference type="SUPFAM" id="SSF64518">
    <property type="entry name" value="Phase 1 flagellin"/>
    <property type="match status" value="1"/>
</dbReference>
<dbReference type="EMBL" id="BATJ01000003">
    <property type="protein sequence ID" value="GAD66373.1"/>
    <property type="molecule type" value="Genomic_DNA"/>
</dbReference>
<dbReference type="GO" id="GO:0005576">
    <property type="term" value="C:extracellular region"/>
    <property type="evidence" value="ECO:0007669"/>
    <property type="project" value="UniProtKB-SubCell"/>
</dbReference>
<dbReference type="eggNOG" id="COG1344">
    <property type="taxonomic scope" value="Bacteria"/>
</dbReference>
<name>U3BI84_VIBPR</name>
<feature type="domain" description="Flagellin C-terminal" evidence="7">
    <location>
        <begin position="292"/>
        <end position="376"/>
    </location>
</feature>
<evidence type="ECO:0000256" key="2">
    <source>
        <dbReference type="ARBA" id="ARBA00022525"/>
    </source>
</evidence>
<dbReference type="PANTHER" id="PTHR42792:SF2">
    <property type="entry name" value="FLAGELLIN"/>
    <property type="match status" value="1"/>
</dbReference>
<dbReference type="Proteomes" id="UP000016570">
    <property type="component" value="Unassembled WGS sequence"/>
</dbReference>
<keyword evidence="4 5" id="KW-0975">Bacterial flagellum</keyword>
<dbReference type="GO" id="GO:0009288">
    <property type="term" value="C:bacterial-type flagellum"/>
    <property type="evidence" value="ECO:0007669"/>
    <property type="project" value="UniProtKB-SubCell"/>
</dbReference>
<keyword evidence="3" id="KW-0175">Coiled coil</keyword>
<dbReference type="AlphaFoldDB" id="U3BI84"/>
<dbReference type="NCBIfam" id="NF006466">
    <property type="entry name" value="PRK08869.1-1"/>
    <property type="match status" value="1"/>
</dbReference>
<keyword evidence="8" id="KW-0969">Cilium</keyword>
<keyword evidence="2 5" id="KW-0964">Secreted</keyword>
<comment type="subcellular location">
    <subcellularLocation>
        <location evidence="5">Secreted</location>
    </subcellularLocation>
    <subcellularLocation>
        <location evidence="5">Bacterial flagellum</location>
    </subcellularLocation>
</comment>
<keyword evidence="8" id="KW-0966">Cell projection</keyword>
<evidence type="ECO:0000313" key="8">
    <source>
        <dbReference type="EMBL" id="GAD66373.1"/>
    </source>
</evidence>
<protein>
    <recommendedName>
        <fullName evidence="5">Flagellin</fullName>
    </recommendedName>
</protein>
<dbReference type="PRINTS" id="PR00207">
    <property type="entry name" value="FLAGELLIN"/>
</dbReference>
<evidence type="ECO:0000259" key="7">
    <source>
        <dbReference type="Pfam" id="PF00700"/>
    </source>
</evidence>
<keyword evidence="8" id="KW-0282">Flagellum</keyword>
<dbReference type="PANTHER" id="PTHR42792">
    <property type="entry name" value="FLAGELLIN"/>
    <property type="match status" value="1"/>
</dbReference>
<dbReference type="InterPro" id="IPR010810">
    <property type="entry name" value="Flagellin_hook_IN_motif"/>
</dbReference>
<dbReference type="Gene3D" id="3.30.70.2120">
    <property type="match status" value="1"/>
</dbReference>
<proteinExistence type="inferred from homology"/>
<dbReference type="GO" id="GO:0005198">
    <property type="term" value="F:structural molecule activity"/>
    <property type="evidence" value="ECO:0007669"/>
    <property type="project" value="UniProtKB-UniRule"/>
</dbReference>
<organism evidence="8 9">
    <name type="scientific">Vibrio proteolyticus NBRC 13287</name>
    <dbReference type="NCBI Taxonomy" id="1219065"/>
    <lineage>
        <taxon>Bacteria</taxon>
        <taxon>Pseudomonadati</taxon>
        <taxon>Pseudomonadota</taxon>
        <taxon>Gammaproteobacteria</taxon>
        <taxon>Vibrionales</taxon>
        <taxon>Vibrionaceae</taxon>
        <taxon>Vibrio</taxon>
    </lineage>
</organism>
<evidence type="ECO:0000256" key="4">
    <source>
        <dbReference type="ARBA" id="ARBA00023143"/>
    </source>
</evidence>
<reference evidence="8 9" key="1">
    <citation type="submission" date="2013-09" db="EMBL/GenBank/DDBJ databases">
        <title>Whole genome shotgun sequence of Vibrio proteolyticus NBRC 13287.</title>
        <authorList>
            <person name="Isaki S."/>
            <person name="Hosoyama A."/>
            <person name="Numata M."/>
            <person name="Hashimoto M."/>
            <person name="Hosoyama Y."/>
            <person name="Tsuchikane K."/>
            <person name="Noguchi M."/>
            <person name="Hirakata S."/>
            <person name="Ichikawa N."/>
            <person name="Ohji S."/>
            <person name="Yamazoe A."/>
            <person name="Fujita N."/>
        </authorList>
    </citation>
    <scope>NUCLEOTIDE SEQUENCE [LARGE SCALE GENOMIC DNA]</scope>
    <source>
        <strain evidence="8 9">NBRC 13287</strain>
    </source>
</reference>
<dbReference type="Pfam" id="PF00700">
    <property type="entry name" value="Flagellin_C"/>
    <property type="match status" value="1"/>
</dbReference>
<comment type="caution">
    <text evidence="8">The sequence shown here is derived from an EMBL/GenBank/DDBJ whole genome shotgun (WGS) entry which is preliminary data.</text>
</comment>
<accession>U3BI84</accession>
<evidence type="ECO:0000313" key="9">
    <source>
        <dbReference type="Proteomes" id="UP000016570"/>
    </source>
</evidence>
<dbReference type="STRING" id="1219065.VPR01S_03_02830"/>
<dbReference type="InterPro" id="IPR001029">
    <property type="entry name" value="Flagellin_N"/>
</dbReference>
<gene>
    <name evidence="8" type="ORF">VPR01S_03_02830</name>
</gene>
<dbReference type="NCBIfam" id="NF006468">
    <property type="entry name" value="PRK08869.1-3"/>
    <property type="match status" value="1"/>
</dbReference>
<dbReference type="InterPro" id="IPR046358">
    <property type="entry name" value="Flagellin_C"/>
</dbReference>
<dbReference type="InterPro" id="IPR001492">
    <property type="entry name" value="Flagellin"/>
</dbReference>
<dbReference type="Pfam" id="PF00669">
    <property type="entry name" value="Flagellin_N"/>
    <property type="match status" value="1"/>
</dbReference>
<comment type="function">
    <text evidence="5">Flagellin is the subunit protein which polymerizes to form the filaments of bacterial flagella.</text>
</comment>